<dbReference type="EMBL" id="BONC01000086">
    <property type="protein sequence ID" value="GIF61049.1"/>
    <property type="molecule type" value="Genomic_DNA"/>
</dbReference>
<sequence length="339" mass="37125">MTDNDAAWYVYRGEGSQHDGFDRLPPPPPWREFDGEVLSGSEEDLRSVGEVRPGTATRAETYRPEKSVVEKVNAALYLRRPLLVTGQPGTGKSTLAYSIAWELGLGPVLSWSITSRSSLQDSLYRYDAVGRLQEANLRRLSSEPGPPTTSVGPFVTLGPLGTALVARHRPRVLLIDEFDKGDIDLANDLLNVLEEGQFTIPELAREEGDDPVPLTTDDGATTLVRGGRVRARAFPIIIITSNGERVFPPAFLRRCQEVTIPLPGEAKLKEIVRTQLGPETLAATEQLCTEFATLRDASGGLPTDLLLNAAFLYVAGSEEDQGKRMMARRLIREARSGQS</sequence>
<dbReference type="InterPro" id="IPR011704">
    <property type="entry name" value="ATPase_dyneun-rel_AAA"/>
</dbReference>
<dbReference type="InterPro" id="IPR027417">
    <property type="entry name" value="P-loop_NTPase"/>
</dbReference>
<gene>
    <name evidence="2" type="ORF">Air01nite_71440</name>
</gene>
<organism evidence="2 3">
    <name type="scientific">Asanoa iriomotensis</name>
    <dbReference type="NCBI Taxonomy" id="234613"/>
    <lineage>
        <taxon>Bacteria</taxon>
        <taxon>Bacillati</taxon>
        <taxon>Actinomycetota</taxon>
        <taxon>Actinomycetes</taxon>
        <taxon>Micromonosporales</taxon>
        <taxon>Micromonosporaceae</taxon>
        <taxon>Asanoa</taxon>
    </lineage>
</organism>
<dbReference type="Proteomes" id="UP000624325">
    <property type="component" value="Unassembled WGS sequence"/>
</dbReference>
<keyword evidence="3" id="KW-1185">Reference proteome</keyword>
<dbReference type="RefSeq" id="WP_203707866.1">
    <property type="nucleotide sequence ID" value="NZ_BAAALU010000006.1"/>
</dbReference>
<dbReference type="InterPro" id="IPR003593">
    <property type="entry name" value="AAA+_ATPase"/>
</dbReference>
<dbReference type="SUPFAM" id="SSF52540">
    <property type="entry name" value="P-loop containing nucleoside triphosphate hydrolases"/>
    <property type="match status" value="1"/>
</dbReference>
<protein>
    <submittedName>
        <fullName evidence="2">ATPase AAA</fullName>
    </submittedName>
</protein>
<dbReference type="Pfam" id="PF07728">
    <property type="entry name" value="AAA_5"/>
    <property type="match status" value="1"/>
</dbReference>
<dbReference type="SMART" id="SM00382">
    <property type="entry name" value="AAA"/>
    <property type="match status" value="1"/>
</dbReference>
<reference evidence="2 3" key="1">
    <citation type="submission" date="2021-01" db="EMBL/GenBank/DDBJ databases">
        <title>Whole genome shotgun sequence of Asanoa iriomotensis NBRC 100142.</title>
        <authorList>
            <person name="Komaki H."/>
            <person name="Tamura T."/>
        </authorList>
    </citation>
    <scope>NUCLEOTIDE SEQUENCE [LARGE SCALE GENOMIC DNA]</scope>
    <source>
        <strain evidence="2 3">NBRC 100142</strain>
    </source>
</reference>
<dbReference type="CDD" id="cd00009">
    <property type="entry name" value="AAA"/>
    <property type="match status" value="1"/>
</dbReference>
<evidence type="ECO:0000313" key="3">
    <source>
        <dbReference type="Proteomes" id="UP000624325"/>
    </source>
</evidence>
<proteinExistence type="predicted"/>
<dbReference type="Gene3D" id="3.40.50.300">
    <property type="entry name" value="P-loop containing nucleotide triphosphate hydrolases"/>
    <property type="match status" value="1"/>
</dbReference>
<evidence type="ECO:0000259" key="1">
    <source>
        <dbReference type="SMART" id="SM00382"/>
    </source>
</evidence>
<evidence type="ECO:0000313" key="2">
    <source>
        <dbReference type="EMBL" id="GIF61049.1"/>
    </source>
</evidence>
<feature type="domain" description="AAA+ ATPase" evidence="1">
    <location>
        <begin position="78"/>
        <end position="264"/>
    </location>
</feature>
<comment type="caution">
    <text evidence="2">The sequence shown here is derived from an EMBL/GenBank/DDBJ whole genome shotgun (WGS) entry which is preliminary data.</text>
</comment>
<accession>A0ABQ4CE64</accession>
<name>A0ABQ4CE64_9ACTN</name>